<proteinExistence type="predicted"/>
<feature type="region of interest" description="Disordered" evidence="2">
    <location>
        <begin position="271"/>
        <end position="304"/>
    </location>
</feature>
<dbReference type="PATRIC" id="fig|1502.177.peg.1523"/>
<dbReference type="Gene3D" id="1.25.40.10">
    <property type="entry name" value="Tetratricopeptide repeat domain"/>
    <property type="match status" value="2"/>
</dbReference>
<sequence length="481" mass="55373">MSKYDKKLKKALAQYENGNYEEALDICEKVLDKDYNNEEALILEGRALEKLNRISDAIVSWKINAEYNNNEEARTKLDKFNNLDEKKLAMSTIFSETMKDEIKARLQEEAQKEYAKQLEKRDSEIKPLPKDTEKEKENKKIEQAPVIKINKEKPREDVKIDDIKPLVHKVKETSKTESNHLDNVTKVDFHKKDEIKKSKDKSKSKDKPKDDNEPKVISTPNFKNEKSNAKKSNKKKPVKYIAVAVSGAIVLLLAYGVTKNIKTTDASKNQITASEEANSNANKTENSTDNKTNEDSKKETENKTITADELNKAISNNDINSLYTLLTSTPKDKVPQDALDAYNKAENLMKTDGVKDLYLKGSDLFKEKKYEDALKDFEKAYAFSSDSYLRPHLIYFMGTSYENLDKNTEAIKYFQEYLKDYKAKPDAEDFMYTPQCLYNLAILYNKEGNSAESKKYAQEIENDYPNTMFYNDVTKKIIYGN</sequence>
<accession>A0A127EI12</accession>
<organism evidence="4 5">
    <name type="scientific">Clostridium perfringens</name>
    <dbReference type="NCBI Taxonomy" id="1502"/>
    <lineage>
        <taxon>Bacteria</taxon>
        <taxon>Bacillati</taxon>
        <taxon>Bacillota</taxon>
        <taxon>Clostridia</taxon>
        <taxon>Eubacteriales</taxon>
        <taxon>Clostridiaceae</taxon>
        <taxon>Clostridium</taxon>
    </lineage>
</organism>
<keyword evidence="1" id="KW-0802">TPR repeat</keyword>
<dbReference type="PROSITE" id="PS50005">
    <property type="entry name" value="TPR"/>
    <property type="match status" value="1"/>
</dbReference>
<dbReference type="OrthoDB" id="1938848at2"/>
<dbReference type="SUPFAM" id="SSF48452">
    <property type="entry name" value="TPR-like"/>
    <property type="match status" value="2"/>
</dbReference>
<dbReference type="Proteomes" id="UP000070260">
    <property type="component" value="Chromosome"/>
</dbReference>
<feature type="region of interest" description="Disordered" evidence="2">
    <location>
        <begin position="190"/>
        <end position="236"/>
    </location>
</feature>
<dbReference type="InterPro" id="IPR011990">
    <property type="entry name" value="TPR-like_helical_dom_sf"/>
</dbReference>
<feature type="compositionally biased region" description="Basic and acidic residues" evidence="2">
    <location>
        <begin position="286"/>
        <end position="302"/>
    </location>
</feature>
<name>A0A127EI12_CLOPF</name>
<evidence type="ECO:0000256" key="2">
    <source>
        <dbReference type="SAM" id="MobiDB-lite"/>
    </source>
</evidence>
<evidence type="ECO:0000313" key="5">
    <source>
        <dbReference type="Proteomes" id="UP000070260"/>
    </source>
</evidence>
<protein>
    <recommendedName>
        <fullName evidence="6">Tetratricopeptide repeat protein</fullName>
    </recommendedName>
</protein>
<feature type="compositionally biased region" description="Basic and acidic residues" evidence="2">
    <location>
        <begin position="190"/>
        <end position="214"/>
    </location>
</feature>
<dbReference type="AlphaFoldDB" id="A0A127EI12"/>
<evidence type="ECO:0000256" key="3">
    <source>
        <dbReference type="SAM" id="Phobius"/>
    </source>
</evidence>
<evidence type="ECO:0000313" key="4">
    <source>
        <dbReference type="EMBL" id="AMN35588.1"/>
    </source>
</evidence>
<reference evidence="4 5" key="1">
    <citation type="journal article" date="2016" name="PLoS ONE">
        <title>Plasmid Characterization and Chromosome Analysis of Two netF+ Clostridium perfringens Isolates Associated with Foal and Canine Necrotizing Enteritis.</title>
        <authorList>
            <person name="Mehdizadeh Gohari I."/>
            <person name="Kropinski A.M."/>
            <person name="Weese S.J."/>
            <person name="Parreira V.R."/>
            <person name="Whitehead A.E."/>
            <person name="Boerlin P."/>
            <person name="Prescott J.F."/>
        </authorList>
    </citation>
    <scope>NUCLEOTIDE SEQUENCE [LARGE SCALE GENOMIC DNA]</scope>
    <source>
        <strain evidence="4 5">JP838</strain>
    </source>
</reference>
<gene>
    <name evidence="4" type="ORF">JFP838_07440</name>
</gene>
<evidence type="ECO:0008006" key="6">
    <source>
        <dbReference type="Google" id="ProtNLM"/>
    </source>
</evidence>
<dbReference type="InterPro" id="IPR019734">
    <property type="entry name" value="TPR_rpt"/>
</dbReference>
<keyword evidence="3" id="KW-0812">Transmembrane</keyword>
<feature type="region of interest" description="Disordered" evidence="2">
    <location>
        <begin position="113"/>
        <end position="148"/>
    </location>
</feature>
<dbReference type="Pfam" id="PF14559">
    <property type="entry name" value="TPR_19"/>
    <property type="match status" value="1"/>
</dbReference>
<feature type="transmembrane region" description="Helical" evidence="3">
    <location>
        <begin position="240"/>
        <end position="258"/>
    </location>
</feature>
<keyword evidence="3" id="KW-1133">Transmembrane helix</keyword>
<evidence type="ECO:0000256" key="1">
    <source>
        <dbReference type="PROSITE-ProRule" id="PRU00339"/>
    </source>
</evidence>
<keyword evidence="3" id="KW-0472">Membrane</keyword>
<feature type="compositionally biased region" description="Basic and acidic residues" evidence="2">
    <location>
        <begin position="113"/>
        <end position="142"/>
    </location>
</feature>
<dbReference type="Pfam" id="PF13174">
    <property type="entry name" value="TPR_6"/>
    <property type="match status" value="2"/>
</dbReference>
<dbReference type="RefSeq" id="WP_061427821.1">
    <property type="nucleotide sequence ID" value="NZ_CATNZO010000001.1"/>
</dbReference>
<dbReference type="EMBL" id="CP010994">
    <property type="protein sequence ID" value="AMN35588.1"/>
    <property type="molecule type" value="Genomic_DNA"/>
</dbReference>
<feature type="compositionally biased region" description="Polar residues" evidence="2">
    <location>
        <begin position="271"/>
        <end position="285"/>
    </location>
</feature>
<dbReference type="SMART" id="SM00028">
    <property type="entry name" value="TPR"/>
    <property type="match status" value="5"/>
</dbReference>
<feature type="repeat" description="TPR" evidence="1">
    <location>
        <begin position="354"/>
        <end position="387"/>
    </location>
</feature>